<accession>A0A7C6Z2H0</accession>
<evidence type="ECO:0000313" key="2">
    <source>
        <dbReference type="EMBL" id="HHY25526.1"/>
    </source>
</evidence>
<feature type="transmembrane region" description="Helical" evidence="1">
    <location>
        <begin position="6"/>
        <end position="24"/>
    </location>
</feature>
<keyword evidence="1" id="KW-0472">Membrane</keyword>
<sequence>MDGLSSFLLVLIMVGFLAAIRSIWRRKDNPCGGCGGDCTSCKHSNPSDQAKK</sequence>
<dbReference type="EMBL" id="DUTF01000044">
    <property type="protein sequence ID" value="HHY25526.1"/>
    <property type="molecule type" value="Genomic_DNA"/>
</dbReference>
<dbReference type="AlphaFoldDB" id="A0A7C6Z2H0"/>
<evidence type="ECO:0000256" key="1">
    <source>
        <dbReference type="SAM" id="Phobius"/>
    </source>
</evidence>
<name>A0A7C6Z2H0_9FIRM</name>
<dbReference type="Proteomes" id="UP000553059">
    <property type="component" value="Unassembled WGS sequence"/>
</dbReference>
<dbReference type="Pfam" id="PF12669">
    <property type="entry name" value="FeoB_associated"/>
    <property type="match status" value="1"/>
</dbReference>
<gene>
    <name evidence="2" type="ORF">GX523_02020</name>
</gene>
<proteinExistence type="predicted"/>
<protein>
    <submittedName>
        <fullName evidence="2">FeoB-associated Cys-rich membrane protein</fullName>
    </submittedName>
</protein>
<keyword evidence="1" id="KW-0812">Transmembrane</keyword>
<reference evidence="2 3" key="1">
    <citation type="journal article" date="2020" name="Biotechnol. Biofuels">
        <title>New insights from the biogas microbiome by comprehensive genome-resolved metagenomics of nearly 1600 species originating from multiple anaerobic digesters.</title>
        <authorList>
            <person name="Campanaro S."/>
            <person name="Treu L."/>
            <person name="Rodriguez-R L.M."/>
            <person name="Kovalovszki A."/>
            <person name="Ziels R.M."/>
            <person name="Maus I."/>
            <person name="Zhu X."/>
            <person name="Kougias P.G."/>
            <person name="Basile A."/>
            <person name="Luo G."/>
            <person name="Schluter A."/>
            <person name="Konstantinidis K.T."/>
            <person name="Angelidaki I."/>
        </authorList>
    </citation>
    <scope>NUCLEOTIDE SEQUENCE [LARGE SCALE GENOMIC DNA]</scope>
    <source>
        <strain evidence="2">AS05jafATM_4</strain>
    </source>
</reference>
<comment type="caution">
    <text evidence="2">The sequence shown here is derived from an EMBL/GenBank/DDBJ whole genome shotgun (WGS) entry which is preliminary data.</text>
</comment>
<evidence type="ECO:0000313" key="3">
    <source>
        <dbReference type="Proteomes" id="UP000553059"/>
    </source>
</evidence>
<keyword evidence="1" id="KW-1133">Transmembrane helix</keyword>
<organism evidence="2 3">
    <name type="scientific">Desulfitobacterium dehalogenans</name>
    <dbReference type="NCBI Taxonomy" id="36854"/>
    <lineage>
        <taxon>Bacteria</taxon>
        <taxon>Bacillati</taxon>
        <taxon>Bacillota</taxon>
        <taxon>Clostridia</taxon>
        <taxon>Eubacteriales</taxon>
        <taxon>Desulfitobacteriaceae</taxon>
        <taxon>Desulfitobacterium</taxon>
    </lineage>
</organism>